<accession>A0A8H7CL73</accession>
<comment type="caution">
    <text evidence="2">The sequence shown here is derived from an EMBL/GenBank/DDBJ whole genome shotgun (WGS) entry which is preliminary data.</text>
</comment>
<protein>
    <submittedName>
        <fullName evidence="2">F1 atpase assembly protein 11</fullName>
    </submittedName>
</protein>
<name>A0A8H7CL73_9AGAR</name>
<gene>
    <name evidence="2" type="ORF">MVEN_01922700</name>
</gene>
<dbReference type="OrthoDB" id="4023585at2759"/>
<dbReference type="AlphaFoldDB" id="A0A8H7CL73"/>
<dbReference type="EMBL" id="JACAZI010000019">
    <property type="protein sequence ID" value="KAF7340047.1"/>
    <property type="molecule type" value="Genomic_DNA"/>
</dbReference>
<sequence>MFRSAITRSTIPRSSVAYARSFHATPVPQKTVTEKVSEVADTVNKKLGKGLASAIETGQEAAASTKDTVSSTAEQGKKKAGEAATVVGQKKNEAAASARETKDDLARKAESK</sequence>
<evidence type="ECO:0000313" key="3">
    <source>
        <dbReference type="Proteomes" id="UP000620124"/>
    </source>
</evidence>
<proteinExistence type="predicted"/>
<evidence type="ECO:0000313" key="2">
    <source>
        <dbReference type="EMBL" id="KAF7340047.1"/>
    </source>
</evidence>
<reference evidence="2" key="1">
    <citation type="submission" date="2020-05" db="EMBL/GenBank/DDBJ databases">
        <title>Mycena genomes resolve the evolution of fungal bioluminescence.</title>
        <authorList>
            <person name="Tsai I.J."/>
        </authorList>
    </citation>
    <scope>NUCLEOTIDE SEQUENCE</scope>
    <source>
        <strain evidence="2">CCC161011</strain>
    </source>
</reference>
<evidence type="ECO:0000256" key="1">
    <source>
        <dbReference type="SAM" id="MobiDB-lite"/>
    </source>
</evidence>
<organism evidence="2 3">
    <name type="scientific">Mycena venus</name>
    <dbReference type="NCBI Taxonomy" id="2733690"/>
    <lineage>
        <taxon>Eukaryota</taxon>
        <taxon>Fungi</taxon>
        <taxon>Dikarya</taxon>
        <taxon>Basidiomycota</taxon>
        <taxon>Agaricomycotina</taxon>
        <taxon>Agaricomycetes</taxon>
        <taxon>Agaricomycetidae</taxon>
        <taxon>Agaricales</taxon>
        <taxon>Marasmiineae</taxon>
        <taxon>Mycenaceae</taxon>
        <taxon>Mycena</taxon>
    </lineage>
</organism>
<keyword evidence="3" id="KW-1185">Reference proteome</keyword>
<dbReference type="Proteomes" id="UP000620124">
    <property type="component" value="Unassembled WGS sequence"/>
</dbReference>
<feature type="compositionally biased region" description="Basic and acidic residues" evidence="1">
    <location>
        <begin position="99"/>
        <end position="112"/>
    </location>
</feature>
<feature type="region of interest" description="Disordered" evidence="1">
    <location>
        <begin position="57"/>
        <end position="112"/>
    </location>
</feature>